<reference evidence="2 3" key="1">
    <citation type="journal article" date="2015" name="Genome Announc.">
        <title>Complete Genome Sequence of the Novel Leech Symbiont Mucinivorans hirudinis M3T.</title>
        <authorList>
            <person name="Nelson M.C."/>
            <person name="Bomar L."/>
            <person name="Graf J."/>
        </authorList>
    </citation>
    <scope>NUCLEOTIDE SEQUENCE [LARGE SCALE GENOMIC DNA]</scope>
    <source>
        <strain evidence="3">M3</strain>
    </source>
</reference>
<protein>
    <submittedName>
        <fullName evidence="2">Uncharacterized protein</fullName>
    </submittedName>
</protein>
<gene>
    <name evidence="2" type="ORF">BN938_1239</name>
</gene>
<keyword evidence="3" id="KW-1185">Reference proteome</keyword>
<keyword evidence="1" id="KW-0812">Transmembrane</keyword>
<keyword evidence="1" id="KW-1133">Transmembrane helix</keyword>
<evidence type="ECO:0000313" key="2">
    <source>
        <dbReference type="EMBL" id="CDN31332.1"/>
    </source>
</evidence>
<dbReference type="Proteomes" id="UP000027616">
    <property type="component" value="Chromosome I"/>
</dbReference>
<keyword evidence="1" id="KW-0472">Membrane</keyword>
<name>A0A060R7T5_9BACT</name>
<organism evidence="2 3">
    <name type="scientific">Mucinivorans hirudinis</name>
    <dbReference type="NCBI Taxonomy" id="1433126"/>
    <lineage>
        <taxon>Bacteria</taxon>
        <taxon>Pseudomonadati</taxon>
        <taxon>Bacteroidota</taxon>
        <taxon>Bacteroidia</taxon>
        <taxon>Bacteroidales</taxon>
        <taxon>Rikenellaceae</taxon>
        <taxon>Mucinivorans</taxon>
    </lineage>
</organism>
<dbReference type="EMBL" id="HG934468">
    <property type="protein sequence ID" value="CDN31332.1"/>
    <property type="molecule type" value="Genomic_DNA"/>
</dbReference>
<feature type="transmembrane region" description="Helical" evidence="1">
    <location>
        <begin position="21"/>
        <end position="38"/>
    </location>
</feature>
<sequence>MPNDSGLCNPHKLKKEQTMKRWIKIAVWVAIAIAGAVLTHTNPLWWLVAAVVGKVVIRLILTIALAVVLYVMFYALIIGSILWILIS</sequence>
<dbReference type="HOGENOM" id="CLU_189941_0_0_10"/>
<evidence type="ECO:0000256" key="1">
    <source>
        <dbReference type="SAM" id="Phobius"/>
    </source>
</evidence>
<proteinExistence type="predicted"/>
<dbReference type="eggNOG" id="ENOG5033A4R">
    <property type="taxonomic scope" value="Bacteria"/>
</dbReference>
<dbReference type="KEGG" id="rbc:BN938_1239"/>
<evidence type="ECO:0000313" key="3">
    <source>
        <dbReference type="Proteomes" id="UP000027616"/>
    </source>
</evidence>
<feature type="transmembrane region" description="Helical" evidence="1">
    <location>
        <begin position="68"/>
        <end position="86"/>
    </location>
</feature>
<accession>A0A060R7T5</accession>
<dbReference type="AlphaFoldDB" id="A0A060R7T5"/>